<evidence type="ECO:0000313" key="2">
    <source>
        <dbReference type="EMBL" id="KAF6198022.1"/>
    </source>
</evidence>
<evidence type="ECO:0000256" key="1">
    <source>
        <dbReference type="SAM" id="SignalP"/>
    </source>
</evidence>
<keyword evidence="1" id="KW-0732">Signal</keyword>
<dbReference type="AlphaFoldDB" id="A0A8S9WMB2"/>
<feature type="chain" id="PRO_5035901248" evidence="1">
    <location>
        <begin position="23"/>
        <end position="309"/>
    </location>
</feature>
<evidence type="ECO:0000313" key="3">
    <source>
        <dbReference type="Proteomes" id="UP000466442"/>
    </source>
</evidence>
<feature type="signal peptide" evidence="1">
    <location>
        <begin position="1"/>
        <end position="22"/>
    </location>
</feature>
<dbReference type="EMBL" id="WIXP02000016">
    <property type="protein sequence ID" value="KAF6198022.1"/>
    <property type="molecule type" value="Genomic_DNA"/>
</dbReference>
<organism evidence="2 3">
    <name type="scientific">Apolygus lucorum</name>
    <name type="common">Small green plant bug</name>
    <name type="synonym">Lygocoris lucorum</name>
    <dbReference type="NCBI Taxonomy" id="248454"/>
    <lineage>
        <taxon>Eukaryota</taxon>
        <taxon>Metazoa</taxon>
        <taxon>Ecdysozoa</taxon>
        <taxon>Arthropoda</taxon>
        <taxon>Hexapoda</taxon>
        <taxon>Insecta</taxon>
        <taxon>Pterygota</taxon>
        <taxon>Neoptera</taxon>
        <taxon>Paraneoptera</taxon>
        <taxon>Hemiptera</taxon>
        <taxon>Heteroptera</taxon>
        <taxon>Panheteroptera</taxon>
        <taxon>Cimicomorpha</taxon>
        <taxon>Miridae</taxon>
        <taxon>Mirini</taxon>
        <taxon>Apolygus</taxon>
    </lineage>
</organism>
<comment type="caution">
    <text evidence="2">The sequence shown here is derived from an EMBL/GenBank/DDBJ whole genome shotgun (WGS) entry which is preliminary data.</text>
</comment>
<keyword evidence="3" id="KW-1185">Reference proteome</keyword>
<accession>A0A8S9WMB2</accession>
<reference evidence="2" key="1">
    <citation type="journal article" date="2021" name="Mol. Ecol. Resour.">
        <title>Apolygus lucorum genome provides insights into omnivorousness and mesophyll feeding.</title>
        <authorList>
            <person name="Liu Y."/>
            <person name="Liu H."/>
            <person name="Wang H."/>
            <person name="Huang T."/>
            <person name="Liu B."/>
            <person name="Yang B."/>
            <person name="Yin L."/>
            <person name="Li B."/>
            <person name="Zhang Y."/>
            <person name="Zhang S."/>
            <person name="Jiang F."/>
            <person name="Zhang X."/>
            <person name="Ren Y."/>
            <person name="Wang B."/>
            <person name="Wang S."/>
            <person name="Lu Y."/>
            <person name="Wu K."/>
            <person name="Fan W."/>
            <person name="Wang G."/>
        </authorList>
    </citation>
    <scope>NUCLEOTIDE SEQUENCE</scope>
    <source>
        <strain evidence="2">12Hb</strain>
    </source>
</reference>
<sequence length="309" mass="36416">MFVNMFVVAVLHLLGLATQIFSETELKNVSSESVPIEALVQMYVYREKPHWFIVIRKGSKKLDRRIAGKAAEFGRKKLKNTGRVFSSGHGFFGILKGLVDVAQEEEKDEERKKQEDYEDRQWIRNRFIKRKKISNEFQERMRRNLEKIKWEVKSRLEQLEKEAKIRKRLLIARKLKENDEKRGRMEKVGEKVDQEVKRLIATLKKITGDLLAEQKRLAKGIKTEKDVSRRYKKIRKNIEEELTIGKANINRRVEDIIESVQVIDEKIMVLVLPIVKEELFFKTTSTGYCLRLAIATVYVHRHNLPKPEN</sequence>
<dbReference type="Proteomes" id="UP000466442">
    <property type="component" value="Linkage Group LG16"/>
</dbReference>
<gene>
    <name evidence="2" type="ORF">GE061_007767</name>
</gene>
<proteinExistence type="predicted"/>
<name>A0A8S9WMB2_APOLU</name>
<protein>
    <submittedName>
        <fullName evidence="2">Uncharacterized protein</fullName>
    </submittedName>
</protein>